<evidence type="ECO:0000259" key="1">
    <source>
        <dbReference type="Pfam" id="PF04993"/>
    </source>
</evidence>
<dbReference type="SUPFAM" id="SSF159894">
    <property type="entry name" value="YgaC/TfoX-N like"/>
    <property type="match status" value="1"/>
</dbReference>
<dbReference type="AlphaFoldDB" id="A0A6F8T8N7"/>
<reference evidence="2" key="1">
    <citation type="journal article" date="2020" name="Microbiol. Resour. Announc.">
        <title>Complete Genome Sequence of Novel Psychrotolerant Legionella Strain TUM19329, Isolated from Antarctic Lake Sediment.</title>
        <authorList>
            <person name="Shimada S."/>
            <person name="Nakai R."/>
            <person name="Aoki K."/>
            <person name="Shimoeda N."/>
            <person name="Ohno G."/>
            <person name="Miyazaki Y."/>
            <person name="Kudoh S."/>
            <person name="Imura S."/>
            <person name="Watanabe K."/>
            <person name="Ishii Y."/>
            <person name="Tateda K."/>
        </authorList>
    </citation>
    <scope>NUCLEOTIDE SEQUENCE [LARGE SCALE GENOMIC DNA]</scope>
    <source>
        <strain evidence="2">TUM19329</strain>
    </source>
</reference>
<dbReference type="RefSeq" id="WP_173237815.1">
    <property type="nucleotide sequence ID" value="NZ_AP022839.1"/>
</dbReference>
<feature type="domain" description="TfoX N-terminal" evidence="1">
    <location>
        <begin position="14"/>
        <end position="93"/>
    </location>
</feature>
<keyword evidence="3" id="KW-1185">Reference proteome</keyword>
<dbReference type="Pfam" id="PF04993">
    <property type="entry name" value="TfoX_N"/>
    <property type="match status" value="1"/>
</dbReference>
<organism evidence="2 3">
    <name type="scientific">Legionella antarctica</name>
    <dbReference type="NCBI Taxonomy" id="2708020"/>
    <lineage>
        <taxon>Bacteria</taxon>
        <taxon>Pseudomonadati</taxon>
        <taxon>Pseudomonadota</taxon>
        <taxon>Gammaproteobacteria</taxon>
        <taxon>Legionellales</taxon>
        <taxon>Legionellaceae</taxon>
        <taxon>Legionella</taxon>
    </lineage>
</organism>
<dbReference type="KEGG" id="lant:TUM19329_28810"/>
<accession>A0A6F8T8N7</accession>
<sequence>MASKEETVFFILDQIKVAGSISAKKMFGEYAIYCNNKVVALVCDDLLFIKPTISGKAFIGEVDEQPPYPGAKNYYLVSGERWEDSDWLSVLIKITETELPAAKPKSKRN</sequence>
<dbReference type="EMBL" id="AP022839">
    <property type="protein sequence ID" value="BCA96520.1"/>
    <property type="molecule type" value="Genomic_DNA"/>
</dbReference>
<gene>
    <name evidence="2" type="primary">tfoX</name>
    <name evidence="2" type="ORF">TUM19329_28810</name>
</gene>
<protein>
    <submittedName>
        <fullName evidence="2">Competence protein TfoX</fullName>
    </submittedName>
</protein>
<proteinExistence type="predicted"/>
<evidence type="ECO:0000313" key="2">
    <source>
        <dbReference type="EMBL" id="BCA96520.1"/>
    </source>
</evidence>
<dbReference type="Proteomes" id="UP000502894">
    <property type="component" value="Chromosome"/>
</dbReference>
<dbReference type="InterPro" id="IPR007076">
    <property type="entry name" value="TfoX_N"/>
</dbReference>
<evidence type="ECO:0000313" key="3">
    <source>
        <dbReference type="Proteomes" id="UP000502894"/>
    </source>
</evidence>
<dbReference type="Gene3D" id="3.30.1460.30">
    <property type="entry name" value="YgaC/TfoX-N like chaperone"/>
    <property type="match status" value="1"/>
</dbReference>
<name>A0A6F8T8N7_9GAMM</name>